<protein>
    <submittedName>
        <fullName evidence="2 4">Uncharacterized protein</fullName>
    </submittedName>
</protein>
<name>A0A183HXI0_9BILA</name>
<keyword evidence="3" id="KW-1185">Reference proteome</keyword>
<dbReference type="STRING" id="387005.A0A183HXI0"/>
<sequence length="160" mass="18027">MQIWETSNSQFYTTNFGIQILSFVQRISYQSFRNDECEILALKCVETASAPGSSRNSDVKPQHQQQQQQLTSTQEALDFSLKKTTQELAVGVASTTSKRSMDAHSPFTSSTASDLTQLLSDDCESSINSTSTLYALLHQFQIQKIKFIKTREKKKNSDLE</sequence>
<dbReference type="EMBL" id="UZAJ01018596">
    <property type="protein sequence ID" value="VDO82648.1"/>
    <property type="molecule type" value="Genomic_DNA"/>
</dbReference>
<evidence type="ECO:0000313" key="4">
    <source>
        <dbReference type="WBParaSite" id="OFLC_0001219301-mRNA-1"/>
    </source>
</evidence>
<accession>A0A183HXI0</accession>
<gene>
    <name evidence="2" type="ORF">OFLC_LOCUS12188</name>
</gene>
<reference evidence="2 3" key="2">
    <citation type="submission" date="2018-11" db="EMBL/GenBank/DDBJ databases">
        <authorList>
            <consortium name="Pathogen Informatics"/>
        </authorList>
    </citation>
    <scope>NUCLEOTIDE SEQUENCE [LARGE SCALE GENOMIC DNA]</scope>
</reference>
<reference evidence="4" key="1">
    <citation type="submission" date="2016-06" db="UniProtKB">
        <authorList>
            <consortium name="WormBaseParasite"/>
        </authorList>
    </citation>
    <scope>IDENTIFICATION</scope>
</reference>
<organism evidence="4">
    <name type="scientific">Onchocerca flexuosa</name>
    <dbReference type="NCBI Taxonomy" id="387005"/>
    <lineage>
        <taxon>Eukaryota</taxon>
        <taxon>Metazoa</taxon>
        <taxon>Ecdysozoa</taxon>
        <taxon>Nematoda</taxon>
        <taxon>Chromadorea</taxon>
        <taxon>Rhabditida</taxon>
        <taxon>Spirurina</taxon>
        <taxon>Spiruromorpha</taxon>
        <taxon>Filarioidea</taxon>
        <taxon>Onchocercidae</taxon>
        <taxon>Onchocerca</taxon>
    </lineage>
</organism>
<evidence type="ECO:0000313" key="2">
    <source>
        <dbReference type="EMBL" id="VDO82648.1"/>
    </source>
</evidence>
<evidence type="ECO:0000313" key="3">
    <source>
        <dbReference type="Proteomes" id="UP000267606"/>
    </source>
</evidence>
<evidence type="ECO:0000256" key="1">
    <source>
        <dbReference type="SAM" id="MobiDB-lite"/>
    </source>
</evidence>
<proteinExistence type="predicted"/>
<feature type="region of interest" description="Disordered" evidence="1">
    <location>
        <begin position="51"/>
        <end position="71"/>
    </location>
</feature>
<dbReference type="Proteomes" id="UP000267606">
    <property type="component" value="Unassembled WGS sequence"/>
</dbReference>
<dbReference type="AlphaFoldDB" id="A0A183HXI0"/>
<dbReference type="WBParaSite" id="OFLC_0001219301-mRNA-1">
    <property type="protein sequence ID" value="OFLC_0001219301-mRNA-1"/>
    <property type="gene ID" value="OFLC_0001219301"/>
</dbReference>